<dbReference type="EMBL" id="CP076132">
    <property type="protein sequence ID" value="QWG02449.1"/>
    <property type="molecule type" value="Genomic_DNA"/>
</dbReference>
<keyword evidence="4" id="KW-1185">Reference proteome</keyword>
<dbReference type="Pfam" id="PF08239">
    <property type="entry name" value="SH3_3"/>
    <property type="match status" value="1"/>
</dbReference>
<dbReference type="AlphaFoldDB" id="A0AAX1N4T7"/>
<name>A0AAX1N4T7_9BACT</name>
<protein>
    <submittedName>
        <fullName evidence="3">SH3 domain-containing protein</fullName>
    </submittedName>
</protein>
<feature type="domain" description="SH3b" evidence="2">
    <location>
        <begin position="194"/>
        <end position="236"/>
    </location>
</feature>
<gene>
    <name evidence="3" type="ORF">KMW28_02415</name>
</gene>
<keyword evidence="1" id="KW-1133">Transmembrane helix</keyword>
<keyword evidence="1" id="KW-0812">Transmembrane</keyword>
<organism evidence="3 4">
    <name type="scientific">Flammeovirga yaeyamensis</name>
    <dbReference type="NCBI Taxonomy" id="367791"/>
    <lineage>
        <taxon>Bacteria</taxon>
        <taxon>Pseudomonadati</taxon>
        <taxon>Bacteroidota</taxon>
        <taxon>Cytophagia</taxon>
        <taxon>Cytophagales</taxon>
        <taxon>Flammeovirgaceae</taxon>
        <taxon>Flammeovirga</taxon>
    </lineage>
</organism>
<evidence type="ECO:0000256" key="1">
    <source>
        <dbReference type="SAM" id="Phobius"/>
    </source>
</evidence>
<reference evidence="3 4" key="1">
    <citation type="submission" date="2021-05" db="EMBL/GenBank/DDBJ databases">
        <title>Comparative genomic studies on the polysaccharide-degrading batcterial strains of the Flammeovirga genus.</title>
        <authorList>
            <person name="Zewei F."/>
            <person name="Zheng Z."/>
            <person name="Yu L."/>
            <person name="Ruyue G."/>
            <person name="Yanhong M."/>
            <person name="Yuanyuan C."/>
            <person name="Jingyan G."/>
            <person name="Wenjun H."/>
        </authorList>
    </citation>
    <scope>NUCLEOTIDE SEQUENCE [LARGE SCALE GENOMIC DNA]</scope>
    <source>
        <strain evidence="3 4">NBRC:100898</strain>
    </source>
</reference>
<keyword evidence="1" id="KW-0472">Membrane</keyword>
<dbReference type="RefSeq" id="WP_169665043.1">
    <property type="nucleotide sequence ID" value="NZ_CP076132.1"/>
</dbReference>
<evidence type="ECO:0000313" key="4">
    <source>
        <dbReference type="Proteomes" id="UP000678679"/>
    </source>
</evidence>
<sequence length="242" mass="27779">MRFILSLISLYLLTFSQLGFGFSALETKISKADSLFESQQYIDAYTIYEDILTNDQAYSSRMLLRMAFIQEGQDNYSTALYYLNLQYRLTADRQTLNKMTKIAEENNLLGYQYSDKEFFVSLFNNMQTLFAAVLITLITVCLVLMFIRRKQSLSITTLTFFVAVFSIIGLWAFNGGIEREQAIVRNNGALLMNEPSAGGKKLAEIVQGERLKIESENDIWYKVILPNDAEGYIRKGRVFDVK</sequence>
<dbReference type="KEGG" id="fya:KMW28_02415"/>
<proteinExistence type="predicted"/>
<dbReference type="InterPro" id="IPR003646">
    <property type="entry name" value="SH3-like_bac-type"/>
</dbReference>
<feature type="transmembrane region" description="Helical" evidence="1">
    <location>
        <begin position="154"/>
        <end position="173"/>
    </location>
</feature>
<feature type="transmembrane region" description="Helical" evidence="1">
    <location>
        <begin position="129"/>
        <end position="147"/>
    </location>
</feature>
<evidence type="ECO:0000259" key="2">
    <source>
        <dbReference type="Pfam" id="PF08239"/>
    </source>
</evidence>
<dbReference type="Proteomes" id="UP000678679">
    <property type="component" value="Chromosome 1"/>
</dbReference>
<dbReference type="Gene3D" id="2.30.30.40">
    <property type="entry name" value="SH3 Domains"/>
    <property type="match status" value="1"/>
</dbReference>
<evidence type="ECO:0000313" key="3">
    <source>
        <dbReference type="EMBL" id="QWG02449.1"/>
    </source>
</evidence>
<accession>A0AAX1N4T7</accession>